<protein>
    <recommendedName>
        <fullName evidence="4">Copper amine oxidase-like N-terminal domain-containing protein</fullName>
    </recommendedName>
</protein>
<dbReference type="AlphaFoldDB" id="A0A383RCX4"/>
<name>A0A383RCX4_PAEAL</name>
<evidence type="ECO:0000313" key="3">
    <source>
        <dbReference type="Proteomes" id="UP000304148"/>
    </source>
</evidence>
<evidence type="ECO:0000313" key="2">
    <source>
        <dbReference type="EMBL" id="SYX84126.1"/>
    </source>
</evidence>
<dbReference type="Proteomes" id="UP000304148">
    <property type="component" value="Chromosome"/>
</dbReference>
<keyword evidence="1" id="KW-0732">Signal</keyword>
<evidence type="ECO:0000256" key="1">
    <source>
        <dbReference type="SAM" id="SignalP"/>
    </source>
</evidence>
<accession>A0A383RCX4</accession>
<feature type="chain" id="PRO_5016963114" description="Copper amine oxidase-like N-terminal domain-containing protein" evidence="1">
    <location>
        <begin position="25"/>
        <end position="235"/>
    </location>
</feature>
<gene>
    <name evidence="2" type="ORF">PBLR_12548</name>
</gene>
<organism evidence="2 3">
    <name type="scientific">Paenibacillus alvei</name>
    <name type="common">Bacillus alvei</name>
    <dbReference type="NCBI Taxonomy" id="44250"/>
    <lineage>
        <taxon>Bacteria</taxon>
        <taxon>Bacillati</taxon>
        <taxon>Bacillota</taxon>
        <taxon>Bacilli</taxon>
        <taxon>Bacillales</taxon>
        <taxon>Paenibacillaceae</taxon>
        <taxon>Paenibacillus</taxon>
    </lineage>
</organism>
<reference evidence="3" key="1">
    <citation type="submission" date="2018-08" db="EMBL/GenBank/DDBJ databases">
        <authorList>
            <person name="Chevrot R."/>
        </authorList>
    </citation>
    <scope>NUCLEOTIDE SEQUENCE [LARGE SCALE GENOMIC DNA]</scope>
</reference>
<evidence type="ECO:0008006" key="4">
    <source>
        <dbReference type="Google" id="ProtNLM"/>
    </source>
</evidence>
<proteinExistence type="predicted"/>
<feature type="signal peptide" evidence="1">
    <location>
        <begin position="1"/>
        <end position="24"/>
    </location>
</feature>
<sequence length="235" mass="25382">MMKKTLLPAIVLGMTLSGAAGVYAGSKLEKINAYLNHGITFKVNGSDQSLTDSNGNKLVPITYQNTTYLPVRAISDVTGINVGFDAASQQIRLETKQTGDSQPAGEWTTINYNKAQIKAIKEAYADFESFETAYAPKQMAKTDSYVKAVASSDGVNLIFKHMTVNVSPRDYSTGYKSKEVKLSNGVSAKWYTPSKTPLLGFQLDDRTVTISSPDGTLSSSQIEQVAVSVAKLTDN</sequence>
<dbReference type="EMBL" id="LS992241">
    <property type="protein sequence ID" value="SYX84126.1"/>
    <property type="molecule type" value="Genomic_DNA"/>
</dbReference>